<keyword evidence="1" id="KW-0175">Coiled coil</keyword>
<dbReference type="AlphaFoldDB" id="A0A0C3DA43"/>
<dbReference type="SUPFAM" id="SSF81383">
    <property type="entry name" value="F-box domain"/>
    <property type="match status" value="1"/>
</dbReference>
<dbReference type="InterPro" id="IPR001810">
    <property type="entry name" value="F-box_dom"/>
</dbReference>
<dbReference type="Pfam" id="PF12937">
    <property type="entry name" value="F-box-like"/>
    <property type="match status" value="1"/>
</dbReference>
<evidence type="ECO:0000313" key="4">
    <source>
        <dbReference type="EMBL" id="KIM52981.1"/>
    </source>
</evidence>
<proteinExistence type="predicted"/>
<dbReference type="InterPro" id="IPR036047">
    <property type="entry name" value="F-box-like_dom_sf"/>
</dbReference>
<feature type="coiled-coil region" evidence="1">
    <location>
        <begin position="42"/>
        <end position="76"/>
    </location>
</feature>
<gene>
    <name evidence="4" type="ORF">SCLCIDRAFT_475561</name>
</gene>
<reference evidence="5" key="2">
    <citation type="submission" date="2015-01" db="EMBL/GenBank/DDBJ databases">
        <title>Evolutionary Origins and Diversification of the Mycorrhizal Mutualists.</title>
        <authorList>
            <consortium name="DOE Joint Genome Institute"/>
            <consortium name="Mycorrhizal Genomics Consortium"/>
            <person name="Kohler A."/>
            <person name="Kuo A."/>
            <person name="Nagy L.G."/>
            <person name="Floudas D."/>
            <person name="Copeland A."/>
            <person name="Barry K.W."/>
            <person name="Cichocki N."/>
            <person name="Veneault-Fourrey C."/>
            <person name="LaButti K."/>
            <person name="Lindquist E.A."/>
            <person name="Lipzen A."/>
            <person name="Lundell T."/>
            <person name="Morin E."/>
            <person name="Murat C."/>
            <person name="Riley R."/>
            <person name="Ohm R."/>
            <person name="Sun H."/>
            <person name="Tunlid A."/>
            <person name="Henrissat B."/>
            <person name="Grigoriev I.V."/>
            <person name="Hibbett D.S."/>
            <person name="Martin F."/>
        </authorList>
    </citation>
    <scope>NUCLEOTIDE SEQUENCE [LARGE SCALE GENOMIC DNA]</scope>
    <source>
        <strain evidence="5">Foug A</strain>
    </source>
</reference>
<dbReference type="HOGENOM" id="CLU_1338211_0_0_1"/>
<keyword evidence="5" id="KW-1185">Reference proteome</keyword>
<dbReference type="InParanoid" id="A0A0C3DA43"/>
<evidence type="ECO:0000256" key="2">
    <source>
        <dbReference type="SAM" id="MobiDB-lite"/>
    </source>
</evidence>
<feature type="compositionally biased region" description="Polar residues" evidence="2">
    <location>
        <begin position="1"/>
        <end position="10"/>
    </location>
</feature>
<organism evidence="4 5">
    <name type="scientific">Scleroderma citrinum Foug A</name>
    <dbReference type="NCBI Taxonomy" id="1036808"/>
    <lineage>
        <taxon>Eukaryota</taxon>
        <taxon>Fungi</taxon>
        <taxon>Dikarya</taxon>
        <taxon>Basidiomycota</taxon>
        <taxon>Agaricomycotina</taxon>
        <taxon>Agaricomycetes</taxon>
        <taxon>Agaricomycetidae</taxon>
        <taxon>Boletales</taxon>
        <taxon>Sclerodermatineae</taxon>
        <taxon>Sclerodermataceae</taxon>
        <taxon>Scleroderma</taxon>
    </lineage>
</organism>
<sequence length="205" mass="23805">MYQRLATHNHNTGRHRPPIHDQPCVVPSYYPRLHCHSSAQVLEELQQGIRDLEGYQNFLESEIQKKQERLQQVRTSLSQKITKAKELKNSLAPISRLPNEMLLVIFEELVSSPAPGNGKEMCAAMWVSHVSRRWRDVAVSSPRLWRHIWVGPQVGPRVLEAYISRGSGSFDGRATLFNFLSITIPQFSKRWMLRIFHWQEIYPHG</sequence>
<dbReference type="Proteomes" id="UP000053989">
    <property type="component" value="Unassembled WGS sequence"/>
</dbReference>
<feature type="region of interest" description="Disordered" evidence="2">
    <location>
        <begin position="1"/>
        <end position="20"/>
    </location>
</feature>
<dbReference type="Gene3D" id="1.20.1280.50">
    <property type="match status" value="1"/>
</dbReference>
<accession>A0A0C3DA43</accession>
<reference evidence="4 5" key="1">
    <citation type="submission" date="2014-04" db="EMBL/GenBank/DDBJ databases">
        <authorList>
            <consortium name="DOE Joint Genome Institute"/>
            <person name="Kuo A."/>
            <person name="Kohler A."/>
            <person name="Nagy L.G."/>
            <person name="Floudas D."/>
            <person name="Copeland A."/>
            <person name="Barry K.W."/>
            <person name="Cichocki N."/>
            <person name="Veneault-Fourrey C."/>
            <person name="LaButti K."/>
            <person name="Lindquist E.A."/>
            <person name="Lipzen A."/>
            <person name="Lundell T."/>
            <person name="Morin E."/>
            <person name="Murat C."/>
            <person name="Sun H."/>
            <person name="Tunlid A."/>
            <person name="Henrissat B."/>
            <person name="Grigoriev I.V."/>
            <person name="Hibbett D.S."/>
            <person name="Martin F."/>
            <person name="Nordberg H.P."/>
            <person name="Cantor M.N."/>
            <person name="Hua S.X."/>
        </authorList>
    </citation>
    <scope>NUCLEOTIDE SEQUENCE [LARGE SCALE GENOMIC DNA]</scope>
    <source>
        <strain evidence="4 5">Foug A</strain>
    </source>
</reference>
<evidence type="ECO:0000256" key="1">
    <source>
        <dbReference type="SAM" id="Coils"/>
    </source>
</evidence>
<dbReference type="OrthoDB" id="3219769at2759"/>
<dbReference type="EMBL" id="KN822193">
    <property type="protein sequence ID" value="KIM52981.1"/>
    <property type="molecule type" value="Genomic_DNA"/>
</dbReference>
<evidence type="ECO:0000259" key="3">
    <source>
        <dbReference type="Pfam" id="PF12937"/>
    </source>
</evidence>
<evidence type="ECO:0000313" key="5">
    <source>
        <dbReference type="Proteomes" id="UP000053989"/>
    </source>
</evidence>
<protein>
    <recommendedName>
        <fullName evidence="3">F-box domain-containing protein</fullName>
    </recommendedName>
</protein>
<feature type="domain" description="F-box" evidence="3">
    <location>
        <begin position="94"/>
        <end position="148"/>
    </location>
</feature>
<name>A0A0C3DA43_9AGAM</name>